<dbReference type="RefSeq" id="WP_123422029.1">
    <property type="nucleotide sequence ID" value="NZ_RJUL01000007.1"/>
</dbReference>
<sequence>MRVTPLLLALFAAPLLAKGDLASLEAAIKADQHQALPVNAYISLNPDAQSALAKAPKGPLHRWLLAIKDNIEVKGLPNTAGSLALKDYVPSQDAPLVARLKAAGAVVLGKSNLSEWANFRGEHSISGWSATGGQTRLPMDRLRSPCGSSSGSAAAVAAGMADAAIGTETDGSITCPAAMNGLVGVKPTLGAVSQQGIAPISAEQDSAGPIASNVDDATALLLAMSEPGYFHAKALPQVALAELKVGVLTEKAGFDGRVADLLEQAAKVFKSAGAEVDNAALPELAALGDDEFTALVWEFHHDLNAYLAALPKTAAVHSLQELVAFNDQHAAKELRYFGQQTLEQALSPPDGSQARQRARALARQTLDAFFSKGQDVLIAPTNGPAWLIDTVNGDFYRGGTSTLAAVSGYPHVTVSMGDIDGLPIGLSLLGPPGSDLKLLAIAKAWQQASR</sequence>
<comment type="caution">
    <text evidence="3">The sequence shown here is derived from an EMBL/GenBank/DDBJ whole genome shotgun (WGS) entry which is preliminary data.</text>
</comment>
<evidence type="ECO:0000259" key="2">
    <source>
        <dbReference type="Pfam" id="PF01425"/>
    </source>
</evidence>
<reference evidence="3 4" key="1">
    <citation type="submission" date="2018-11" db="EMBL/GenBank/DDBJ databases">
        <title>Genomic Encyclopedia of Type Strains, Phase IV (KMG-IV): sequencing the most valuable type-strain genomes for metagenomic binning, comparative biology and taxonomic classification.</title>
        <authorList>
            <person name="Goeker M."/>
        </authorList>
    </citation>
    <scope>NUCLEOTIDE SEQUENCE [LARGE SCALE GENOMIC DNA]</scope>
    <source>
        <strain evidence="3 4">DSM 21945</strain>
    </source>
</reference>
<evidence type="ECO:0000313" key="4">
    <source>
        <dbReference type="Proteomes" id="UP000268033"/>
    </source>
</evidence>
<dbReference type="InterPro" id="IPR023631">
    <property type="entry name" value="Amidase_dom"/>
</dbReference>
<keyword evidence="1" id="KW-0732">Signal</keyword>
<organism evidence="3 4">
    <name type="scientific">Gallaecimonas pentaromativorans</name>
    <dbReference type="NCBI Taxonomy" id="584787"/>
    <lineage>
        <taxon>Bacteria</taxon>
        <taxon>Pseudomonadati</taxon>
        <taxon>Pseudomonadota</taxon>
        <taxon>Gammaproteobacteria</taxon>
        <taxon>Enterobacterales</taxon>
        <taxon>Gallaecimonadaceae</taxon>
        <taxon>Gallaecimonas</taxon>
    </lineage>
</organism>
<keyword evidence="4" id="KW-1185">Reference proteome</keyword>
<accession>A0A3N1PBV1</accession>
<dbReference type="AlphaFoldDB" id="A0A3N1PBV1"/>
<feature type="signal peptide" evidence="1">
    <location>
        <begin position="1"/>
        <end position="17"/>
    </location>
</feature>
<gene>
    <name evidence="3" type="ORF">EDC28_107202</name>
</gene>
<dbReference type="InterPro" id="IPR036928">
    <property type="entry name" value="AS_sf"/>
</dbReference>
<proteinExistence type="predicted"/>
<protein>
    <submittedName>
        <fullName evidence="3">Amidase</fullName>
    </submittedName>
</protein>
<evidence type="ECO:0000313" key="3">
    <source>
        <dbReference type="EMBL" id="ROQ24320.1"/>
    </source>
</evidence>
<dbReference type="SUPFAM" id="SSF75304">
    <property type="entry name" value="Amidase signature (AS) enzymes"/>
    <property type="match status" value="1"/>
</dbReference>
<dbReference type="PANTHER" id="PTHR42678">
    <property type="entry name" value="AMIDASE"/>
    <property type="match status" value="1"/>
</dbReference>
<dbReference type="Gene3D" id="3.90.1300.10">
    <property type="entry name" value="Amidase signature (AS) domain"/>
    <property type="match status" value="1"/>
</dbReference>
<evidence type="ECO:0000256" key="1">
    <source>
        <dbReference type="SAM" id="SignalP"/>
    </source>
</evidence>
<dbReference type="Proteomes" id="UP000268033">
    <property type="component" value="Unassembled WGS sequence"/>
</dbReference>
<dbReference type="PANTHER" id="PTHR42678:SF34">
    <property type="entry name" value="OS04G0183300 PROTEIN"/>
    <property type="match status" value="1"/>
</dbReference>
<dbReference type="STRING" id="584787.GCA_001247655_00604"/>
<dbReference type="Pfam" id="PF01425">
    <property type="entry name" value="Amidase"/>
    <property type="match status" value="1"/>
</dbReference>
<feature type="chain" id="PRO_5018021650" evidence="1">
    <location>
        <begin position="18"/>
        <end position="450"/>
    </location>
</feature>
<feature type="domain" description="Amidase" evidence="2">
    <location>
        <begin position="47"/>
        <end position="439"/>
    </location>
</feature>
<name>A0A3N1PBV1_9GAMM</name>
<dbReference type="EMBL" id="RJUL01000007">
    <property type="protein sequence ID" value="ROQ24320.1"/>
    <property type="molecule type" value="Genomic_DNA"/>
</dbReference>